<dbReference type="STRING" id="77044.A0A1S7UKS6"/>
<dbReference type="InterPro" id="IPR029058">
    <property type="entry name" value="AB_hydrolase_fold"/>
</dbReference>
<feature type="signal peptide" evidence="2">
    <location>
        <begin position="1"/>
        <end position="20"/>
    </location>
</feature>
<reference evidence="3" key="1">
    <citation type="submission" date="2016-03" db="EMBL/GenBank/DDBJ databases">
        <title>Draft genome sequence of Rosellinia necatrix.</title>
        <authorList>
            <person name="Kanematsu S."/>
        </authorList>
    </citation>
    <scope>NUCLEOTIDE SEQUENCE [LARGE SCALE GENOMIC DNA]</scope>
    <source>
        <strain evidence="3">W97</strain>
    </source>
</reference>
<sequence>MHRNLLSLAVCLSATAWAQGQTTAAAATAPNKLQSAGFNSTFTLSRAQIEAASLSASTAADVEAAVRFDRSQLANGGAGEDAFYELPPLPNDGPRPAPGTLLRVQAHTDPGPFALPPNTALSRILYATRDLNGTAQPASAYVLWPFAPRTFPPTAKSKSKSSSSCCSSSSSSSSLPSDRKAKAEGSSQARAPTVLWSHGTSGFFGPQAPSAHRAARAAFPGALTDEFVALGHSQGGGVTWAVAEVLAATAATAAASGEGKGKGEGGGEGEGEFADLLRGYRGGVAGSPTTDLFAGAAPLVAPLVALGLGGVFAGFEPERDGWLTALGARRLRLLREVGGGVAVAQKLFPAAAPVTIRPSYNETWQAAAYAALANAGRRAFAGPLLVVQGTADPYIPFDVTSATVRDTCAAVLRQETETETEGEEGSARRGRGKGEGSADLEYLVVNGTGHVPTLDAARRVWLAWIRARFAAEPLRSPGCGVTTHLASFLPLARYAAAGASYPQWAGAPEYAFEIPLAV</sequence>
<keyword evidence="2" id="KW-0732">Signal</keyword>
<dbReference type="EMBL" id="DF977446">
    <property type="protein sequence ID" value="GAP83011.2"/>
    <property type="molecule type" value="Genomic_DNA"/>
</dbReference>
<dbReference type="PANTHER" id="PTHR34853">
    <property type="match status" value="1"/>
</dbReference>
<dbReference type="PANTHER" id="PTHR34853:SF1">
    <property type="entry name" value="LIPASE 5"/>
    <property type="match status" value="1"/>
</dbReference>
<name>A0A1S7UKS6_ROSNE</name>
<feature type="region of interest" description="Disordered" evidence="1">
    <location>
        <begin position="413"/>
        <end position="435"/>
    </location>
</feature>
<evidence type="ECO:0000313" key="3">
    <source>
        <dbReference type="EMBL" id="GAP83011.2"/>
    </source>
</evidence>
<evidence type="ECO:0000313" key="4">
    <source>
        <dbReference type="Proteomes" id="UP000054516"/>
    </source>
</evidence>
<proteinExistence type="predicted"/>
<feature type="chain" id="PRO_5012481530" evidence="2">
    <location>
        <begin position="21"/>
        <end position="518"/>
    </location>
</feature>
<dbReference type="GO" id="GO:0016042">
    <property type="term" value="P:lipid catabolic process"/>
    <property type="evidence" value="ECO:0007669"/>
    <property type="project" value="InterPro"/>
</dbReference>
<dbReference type="AlphaFoldDB" id="A0A1S7UKS6"/>
<protein>
    <submittedName>
        <fullName evidence="3">Putative secretory lipase</fullName>
    </submittedName>
</protein>
<dbReference type="GO" id="GO:0004806">
    <property type="term" value="F:triacylglycerol lipase activity"/>
    <property type="evidence" value="ECO:0007669"/>
    <property type="project" value="InterPro"/>
</dbReference>
<gene>
    <name evidence="3" type="ORF">SAMD00023353_0105490</name>
</gene>
<dbReference type="OMA" id="ETWYAKA"/>
<keyword evidence="4" id="KW-1185">Reference proteome</keyword>
<feature type="compositionally biased region" description="Low complexity" evidence="1">
    <location>
        <begin position="160"/>
        <end position="174"/>
    </location>
</feature>
<organism evidence="3">
    <name type="scientific">Rosellinia necatrix</name>
    <name type="common">White root-rot fungus</name>
    <dbReference type="NCBI Taxonomy" id="77044"/>
    <lineage>
        <taxon>Eukaryota</taxon>
        <taxon>Fungi</taxon>
        <taxon>Dikarya</taxon>
        <taxon>Ascomycota</taxon>
        <taxon>Pezizomycotina</taxon>
        <taxon>Sordariomycetes</taxon>
        <taxon>Xylariomycetidae</taxon>
        <taxon>Xylariales</taxon>
        <taxon>Xylariaceae</taxon>
        <taxon>Rosellinia</taxon>
    </lineage>
</organism>
<feature type="region of interest" description="Disordered" evidence="1">
    <location>
        <begin position="153"/>
        <end position="192"/>
    </location>
</feature>
<accession>A0A1S7UKS6</accession>
<dbReference type="Gene3D" id="3.40.50.1820">
    <property type="entry name" value="alpha/beta hydrolase"/>
    <property type="match status" value="3"/>
</dbReference>
<dbReference type="SUPFAM" id="SSF53474">
    <property type="entry name" value="alpha/beta-Hydrolases"/>
    <property type="match status" value="1"/>
</dbReference>
<dbReference type="Proteomes" id="UP000054516">
    <property type="component" value="Unassembled WGS sequence"/>
</dbReference>
<evidence type="ECO:0000256" key="1">
    <source>
        <dbReference type="SAM" id="MobiDB-lite"/>
    </source>
</evidence>
<dbReference type="InterPro" id="IPR005152">
    <property type="entry name" value="Lipase_secreted"/>
</dbReference>
<dbReference type="OrthoDB" id="5382058at2759"/>
<evidence type="ECO:0000256" key="2">
    <source>
        <dbReference type="SAM" id="SignalP"/>
    </source>
</evidence>